<reference evidence="3 4" key="1">
    <citation type="submission" date="2019-12" db="EMBL/GenBank/DDBJ databases">
        <title>Halocatena pleomorpha gen. nov. sp. nov., an extremely halophilic archaeon of family Halobacteriaceae isolated from saltpan soil.</title>
        <authorList>
            <person name="Pal Y."/>
            <person name="Verma A."/>
            <person name="Krishnamurthi S."/>
            <person name="Kumar P."/>
        </authorList>
    </citation>
    <scope>NUCLEOTIDE SEQUENCE [LARGE SCALE GENOMIC DNA]</scope>
    <source>
        <strain evidence="3 4">JCM 16495</strain>
    </source>
</reference>
<dbReference type="RefSeq" id="WP_368280166.1">
    <property type="nucleotide sequence ID" value="NZ_WSZK01000023.1"/>
</dbReference>
<name>A0A6B0GKV7_9EURY</name>
<sequence>MSDERASGHAASPHGVVLTFSYPDAESARVVERSVRQEVDDIDGDRTSATLSRTGATLTVDVVAEDLVALRAGLNTWCTLVEVAERSSAASKTSSCDVSERSSGANES</sequence>
<keyword evidence="4" id="KW-1185">Reference proteome</keyword>
<feature type="compositionally biased region" description="Polar residues" evidence="2">
    <location>
        <begin position="88"/>
        <end position="108"/>
    </location>
</feature>
<dbReference type="EMBL" id="WSZK01000023">
    <property type="protein sequence ID" value="MWG35502.1"/>
    <property type="molecule type" value="Genomic_DNA"/>
</dbReference>
<accession>A0A6B0GKV7</accession>
<gene>
    <name evidence="3" type="ORF">GQS65_13575</name>
</gene>
<evidence type="ECO:0000313" key="4">
    <source>
        <dbReference type="Proteomes" id="UP000451471"/>
    </source>
</evidence>
<dbReference type="Gene3D" id="3.30.310.50">
    <property type="entry name" value="Alpha-D-phosphohexomutase, C-terminal domain"/>
    <property type="match status" value="1"/>
</dbReference>
<comment type="similarity">
    <text evidence="1">Belongs to the CTAG/PCC1 family.</text>
</comment>
<dbReference type="Pfam" id="PF09341">
    <property type="entry name" value="Pcc1"/>
    <property type="match status" value="1"/>
</dbReference>
<evidence type="ECO:0000313" key="3">
    <source>
        <dbReference type="EMBL" id="MWG35502.1"/>
    </source>
</evidence>
<comment type="caution">
    <text evidence="3">The sequence shown here is derived from an EMBL/GenBank/DDBJ whole genome shotgun (WGS) entry which is preliminary data.</text>
</comment>
<evidence type="ECO:0000256" key="1">
    <source>
        <dbReference type="ARBA" id="ARBA00007073"/>
    </source>
</evidence>
<protein>
    <submittedName>
        <fullName evidence="3">Rpo operon protein</fullName>
    </submittedName>
</protein>
<dbReference type="Proteomes" id="UP000451471">
    <property type="component" value="Unassembled WGS sequence"/>
</dbReference>
<dbReference type="InterPro" id="IPR015419">
    <property type="entry name" value="CTAG/Pcc1"/>
</dbReference>
<evidence type="ECO:0000256" key="2">
    <source>
        <dbReference type="SAM" id="MobiDB-lite"/>
    </source>
</evidence>
<proteinExistence type="inferred from homology"/>
<feature type="region of interest" description="Disordered" evidence="2">
    <location>
        <begin position="86"/>
        <end position="108"/>
    </location>
</feature>
<organism evidence="3 4">
    <name type="scientific">Halomarina oriensis</name>
    <dbReference type="NCBI Taxonomy" id="671145"/>
    <lineage>
        <taxon>Archaea</taxon>
        <taxon>Methanobacteriati</taxon>
        <taxon>Methanobacteriota</taxon>
        <taxon>Stenosarchaea group</taxon>
        <taxon>Halobacteria</taxon>
        <taxon>Halobacteriales</taxon>
        <taxon>Natronomonadaceae</taxon>
        <taxon>Halomarina</taxon>
    </lineage>
</organism>
<dbReference type="AlphaFoldDB" id="A0A6B0GKV7"/>
<dbReference type="NCBIfam" id="NF011470">
    <property type="entry name" value="PRK14887.1"/>
    <property type="match status" value="1"/>
</dbReference>